<keyword evidence="3" id="KW-1185">Reference proteome</keyword>
<comment type="caution">
    <text evidence="2">The sequence shown here is derived from an EMBL/GenBank/DDBJ whole genome shotgun (WGS) entry which is preliminary data.</text>
</comment>
<proteinExistence type="predicted"/>
<reference evidence="2 3" key="1">
    <citation type="submission" date="2019-07" db="EMBL/GenBank/DDBJ databases">
        <title>Whole genome shotgun sequence of Novosphingobium sediminis NBRC 106119.</title>
        <authorList>
            <person name="Hosoyama A."/>
            <person name="Uohara A."/>
            <person name="Ohji S."/>
            <person name="Ichikawa N."/>
        </authorList>
    </citation>
    <scope>NUCLEOTIDE SEQUENCE [LARGE SCALE GENOMIC DNA]</scope>
    <source>
        <strain evidence="2 3">NBRC 106119</strain>
    </source>
</reference>
<gene>
    <name evidence="2" type="ORF">NSE01_36230</name>
</gene>
<evidence type="ECO:0000256" key="1">
    <source>
        <dbReference type="SAM" id="MobiDB-lite"/>
    </source>
</evidence>
<feature type="compositionally biased region" description="Basic and acidic residues" evidence="1">
    <location>
        <begin position="17"/>
        <end position="29"/>
    </location>
</feature>
<evidence type="ECO:0000313" key="3">
    <source>
        <dbReference type="Proteomes" id="UP000321464"/>
    </source>
</evidence>
<evidence type="ECO:0000313" key="2">
    <source>
        <dbReference type="EMBL" id="GEO01791.1"/>
    </source>
</evidence>
<feature type="region of interest" description="Disordered" evidence="1">
    <location>
        <begin position="1"/>
        <end position="57"/>
    </location>
</feature>
<dbReference type="Proteomes" id="UP000321464">
    <property type="component" value="Unassembled WGS sequence"/>
</dbReference>
<protein>
    <submittedName>
        <fullName evidence="2">Uncharacterized protein</fullName>
    </submittedName>
</protein>
<accession>A0A512AQ14</accession>
<dbReference type="AlphaFoldDB" id="A0A512AQ14"/>
<sequence>MGFLLIEHSGSIPAAKPEQKRPMAKRTEGEPGTGSGGAGSRAQPGNSAGPDPGCASRRGVIQGQVCIEAGWSWMP</sequence>
<dbReference type="EMBL" id="BJYR01000027">
    <property type="protein sequence ID" value="GEO01791.1"/>
    <property type="molecule type" value="Genomic_DNA"/>
</dbReference>
<name>A0A512AQ14_9SPHN</name>
<organism evidence="2 3">
    <name type="scientific">Novosphingobium sediminis</name>
    <dbReference type="NCBI Taxonomy" id="707214"/>
    <lineage>
        <taxon>Bacteria</taxon>
        <taxon>Pseudomonadati</taxon>
        <taxon>Pseudomonadota</taxon>
        <taxon>Alphaproteobacteria</taxon>
        <taxon>Sphingomonadales</taxon>
        <taxon>Sphingomonadaceae</taxon>
        <taxon>Novosphingobium</taxon>
    </lineage>
</organism>